<comment type="caution">
    <text evidence="10">Lacks conserved residue(s) required for the propagation of feature annotation.</text>
</comment>
<dbReference type="STRING" id="1118060.GCA_000311845_00992"/>
<dbReference type="InterPro" id="IPR027417">
    <property type="entry name" value="P-loop_NTPase"/>
</dbReference>
<evidence type="ECO:0000256" key="9">
    <source>
        <dbReference type="ARBA" id="ARBA00049563"/>
    </source>
</evidence>
<dbReference type="Proteomes" id="UP000196560">
    <property type="component" value="Unassembled WGS sequence"/>
</dbReference>
<organism evidence="14 15">
    <name type="scientific">Enorma massiliensis</name>
    <dbReference type="NCBI Taxonomy" id="1472761"/>
    <lineage>
        <taxon>Bacteria</taxon>
        <taxon>Bacillati</taxon>
        <taxon>Actinomycetota</taxon>
        <taxon>Coriobacteriia</taxon>
        <taxon>Coriobacteriales</taxon>
        <taxon>Coriobacteriaceae</taxon>
        <taxon>Enorma</taxon>
    </lineage>
</organism>
<dbReference type="EC" id="2.5.1.75" evidence="10"/>
<dbReference type="AlphaFoldDB" id="A0A1Y3U8N9"/>
<dbReference type="Gene3D" id="3.40.50.300">
    <property type="entry name" value="P-loop containing nucleotide triphosphate hydrolases"/>
    <property type="match status" value="1"/>
</dbReference>
<comment type="function">
    <text evidence="2 10 12">Catalyzes the transfer of a dimethylallyl group onto the adenine at position 37 in tRNAs that read codons beginning with uridine, leading to the formation of N6-(dimethylallyl)adenosine (i(6)A).</text>
</comment>
<dbReference type="HAMAP" id="MF_00185">
    <property type="entry name" value="IPP_trans"/>
    <property type="match status" value="1"/>
</dbReference>
<feature type="site" description="Interaction with substrate tRNA" evidence="10">
    <location>
        <position position="100"/>
    </location>
</feature>
<dbReference type="Pfam" id="PF01715">
    <property type="entry name" value="IPPT"/>
    <property type="match status" value="1"/>
</dbReference>
<evidence type="ECO:0000313" key="14">
    <source>
        <dbReference type="EMBL" id="OUN44475.1"/>
    </source>
</evidence>
<dbReference type="GO" id="GO:0052381">
    <property type="term" value="F:tRNA dimethylallyltransferase activity"/>
    <property type="evidence" value="ECO:0007669"/>
    <property type="project" value="UniProtKB-UniRule"/>
</dbReference>
<reference evidence="15" key="1">
    <citation type="submission" date="2017-04" db="EMBL/GenBank/DDBJ databases">
        <title>Function of individual gut microbiota members based on whole genome sequencing of pure cultures obtained from chicken caecum.</title>
        <authorList>
            <person name="Medvecky M."/>
            <person name="Cejkova D."/>
            <person name="Polansky O."/>
            <person name="Karasova D."/>
            <person name="Kubasova T."/>
            <person name="Cizek A."/>
            <person name="Rychlik I."/>
        </authorList>
    </citation>
    <scope>NUCLEOTIDE SEQUENCE [LARGE SCALE GENOMIC DNA]</scope>
    <source>
        <strain evidence="15">An70</strain>
    </source>
</reference>
<comment type="caution">
    <text evidence="14">The sequence shown here is derived from an EMBL/GenBank/DDBJ whole genome shotgun (WGS) entry which is preliminary data.</text>
</comment>
<dbReference type="Gene3D" id="1.10.20.140">
    <property type="match status" value="1"/>
</dbReference>
<dbReference type="SUPFAM" id="SSF52540">
    <property type="entry name" value="P-loop containing nucleoside triphosphate hydrolases"/>
    <property type="match status" value="2"/>
</dbReference>
<feature type="site" description="Interaction with substrate tRNA" evidence="10">
    <location>
        <position position="123"/>
    </location>
</feature>
<protein>
    <recommendedName>
        <fullName evidence="10">tRNA dimethylallyltransferase</fullName>
        <ecNumber evidence="10">2.5.1.75</ecNumber>
    </recommendedName>
    <alternativeName>
        <fullName evidence="10">Dimethylallyl diphosphate:tRNA dimethylallyltransferase</fullName>
        <shortName evidence="10">DMAPP:tRNA dimethylallyltransferase</shortName>
        <shortName evidence="10">DMATase</shortName>
    </alternativeName>
    <alternativeName>
        <fullName evidence="10">Isopentenyl-diphosphate:tRNA isopentenyltransferase</fullName>
        <shortName evidence="10">IPP transferase</shortName>
        <shortName evidence="10">IPPT</shortName>
        <shortName evidence="10">IPTase</shortName>
    </alternativeName>
</protein>
<evidence type="ECO:0000256" key="7">
    <source>
        <dbReference type="ARBA" id="ARBA00022840"/>
    </source>
</evidence>
<comment type="catalytic activity">
    <reaction evidence="9 10 11">
        <text>adenosine(37) in tRNA + dimethylallyl diphosphate = N(6)-dimethylallyladenosine(37) in tRNA + diphosphate</text>
        <dbReference type="Rhea" id="RHEA:26482"/>
        <dbReference type="Rhea" id="RHEA-COMP:10162"/>
        <dbReference type="Rhea" id="RHEA-COMP:10375"/>
        <dbReference type="ChEBI" id="CHEBI:33019"/>
        <dbReference type="ChEBI" id="CHEBI:57623"/>
        <dbReference type="ChEBI" id="CHEBI:74411"/>
        <dbReference type="ChEBI" id="CHEBI:74415"/>
        <dbReference type="EC" id="2.5.1.75"/>
    </reaction>
</comment>
<evidence type="ECO:0000256" key="4">
    <source>
        <dbReference type="ARBA" id="ARBA00022679"/>
    </source>
</evidence>
<evidence type="ECO:0000256" key="10">
    <source>
        <dbReference type="HAMAP-Rule" id="MF_00185"/>
    </source>
</evidence>
<evidence type="ECO:0000256" key="11">
    <source>
        <dbReference type="RuleBase" id="RU003783"/>
    </source>
</evidence>
<evidence type="ECO:0000256" key="2">
    <source>
        <dbReference type="ARBA" id="ARBA00003213"/>
    </source>
</evidence>
<dbReference type="GO" id="GO:0006400">
    <property type="term" value="P:tRNA modification"/>
    <property type="evidence" value="ECO:0007669"/>
    <property type="project" value="TreeGrafter"/>
</dbReference>
<name>A0A1Y3U8N9_9ACTN</name>
<comment type="cofactor">
    <cofactor evidence="1 10">
        <name>Mg(2+)</name>
        <dbReference type="ChEBI" id="CHEBI:18420"/>
    </cofactor>
</comment>
<keyword evidence="8 10" id="KW-0460">Magnesium</keyword>
<keyword evidence="7 10" id="KW-0067">ATP-binding</keyword>
<evidence type="ECO:0000256" key="13">
    <source>
        <dbReference type="RuleBase" id="RU003785"/>
    </source>
</evidence>
<dbReference type="eggNOG" id="COG0324">
    <property type="taxonomic scope" value="Bacteria"/>
</dbReference>
<dbReference type="EMBL" id="NFHO01000001">
    <property type="protein sequence ID" value="OUN44475.1"/>
    <property type="molecule type" value="Genomic_DNA"/>
</dbReference>
<evidence type="ECO:0000256" key="8">
    <source>
        <dbReference type="ARBA" id="ARBA00022842"/>
    </source>
</evidence>
<comment type="similarity">
    <text evidence="3 10 13">Belongs to the IPP transferase family.</text>
</comment>
<dbReference type="NCBIfam" id="TIGR00174">
    <property type="entry name" value="miaA"/>
    <property type="match status" value="1"/>
</dbReference>
<sequence>MTGPVVAVVGPTAVGKSAVADALAERWGSAVISADAMQVYRGMDIGTAKMPVEERHAPLLLVDIIEPDEAYSAALFQRDARQQIDQLQAAGKIPVLCGGTGLYIMAALDDMRFPSGEIEGDARRRYERFAEEHGPDALYELLNRRDPESAQSIHPHNVRRVIRALEMLDEGVSYAEQRKGFSTPKPVYSAHIFALTMERSRLYGRIDARVDAMVRDGLVEEVERLLERGAGPALTARQAIGYKEIIDYLNGACSLDEAIELIKMRSRRYAKRQLSWFRRDDRITWLDMDSLDIEGAVDAIEREVRC</sequence>
<keyword evidence="5 10" id="KW-0819">tRNA processing</keyword>
<evidence type="ECO:0000256" key="5">
    <source>
        <dbReference type="ARBA" id="ARBA00022694"/>
    </source>
</evidence>
<feature type="binding site" evidence="10">
    <location>
        <begin position="10"/>
        <end position="17"/>
    </location>
    <ligand>
        <name>ATP</name>
        <dbReference type="ChEBI" id="CHEBI:30616"/>
    </ligand>
</feature>
<keyword evidence="6 10" id="KW-0547">Nucleotide-binding</keyword>
<evidence type="ECO:0000256" key="6">
    <source>
        <dbReference type="ARBA" id="ARBA00022741"/>
    </source>
</evidence>
<dbReference type="InterPro" id="IPR018022">
    <property type="entry name" value="IPT"/>
</dbReference>
<gene>
    <name evidence="10" type="primary">miaA</name>
    <name evidence="14" type="ORF">B5G21_00580</name>
</gene>
<dbReference type="InterPro" id="IPR039657">
    <property type="entry name" value="Dimethylallyltransferase"/>
</dbReference>
<dbReference type="PANTHER" id="PTHR11088:SF60">
    <property type="entry name" value="TRNA DIMETHYLALLYLTRANSFERASE"/>
    <property type="match status" value="1"/>
</dbReference>
<dbReference type="RefSeq" id="WP_087185609.1">
    <property type="nucleotide sequence ID" value="NZ_NFHO01000001.1"/>
</dbReference>
<evidence type="ECO:0000313" key="15">
    <source>
        <dbReference type="Proteomes" id="UP000196560"/>
    </source>
</evidence>
<dbReference type="GO" id="GO:0005524">
    <property type="term" value="F:ATP binding"/>
    <property type="evidence" value="ECO:0007669"/>
    <property type="project" value="UniProtKB-UniRule"/>
</dbReference>
<evidence type="ECO:0000256" key="12">
    <source>
        <dbReference type="RuleBase" id="RU003784"/>
    </source>
</evidence>
<keyword evidence="4 10" id="KW-0808">Transferase</keyword>
<accession>A0A1Y3U8N9</accession>
<keyword evidence="15" id="KW-1185">Reference proteome</keyword>
<comment type="subunit">
    <text evidence="10">Monomer.</text>
</comment>
<dbReference type="PANTHER" id="PTHR11088">
    <property type="entry name" value="TRNA DIMETHYLALLYLTRANSFERASE"/>
    <property type="match status" value="1"/>
</dbReference>
<evidence type="ECO:0000256" key="1">
    <source>
        <dbReference type="ARBA" id="ARBA00001946"/>
    </source>
</evidence>
<proteinExistence type="inferred from homology"/>
<evidence type="ECO:0000256" key="3">
    <source>
        <dbReference type="ARBA" id="ARBA00005842"/>
    </source>
</evidence>
<feature type="binding site" evidence="10">
    <location>
        <begin position="12"/>
        <end position="17"/>
    </location>
    <ligand>
        <name>substrate</name>
    </ligand>
</feature>